<reference evidence="1 2" key="1">
    <citation type="submission" date="2019-08" db="EMBL/GenBank/DDBJ databases">
        <authorList>
            <person name="Liang Q."/>
        </authorList>
    </citation>
    <scope>NUCLEOTIDE SEQUENCE [LARGE SCALE GENOMIC DNA]</scope>
    <source>
        <strain evidence="1 2">V1718</strain>
    </source>
</reference>
<dbReference type="Proteomes" id="UP000321595">
    <property type="component" value="Chromosome"/>
</dbReference>
<gene>
    <name evidence="1" type="ORF">FRD01_23115</name>
</gene>
<dbReference type="RefSeq" id="WP_146963434.1">
    <property type="nucleotide sequence ID" value="NZ_CP042467.1"/>
</dbReference>
<accession>A0A5B8XVY5</accession>
<keyword evidence="2" id="KW-1185">Reference proteome</keyword>
<organism evidence="1 2">
    <name type="scientific">Microvenator marinus</name>
    <dbReference type="NCBI Taxonomy" id="2600177"/>
    <lineage>
        <taxon>Bacteria</taxon>
        <taxon>Deltaproteobacteria</taxon>
        <taxon>Bradymonadales</taxon>
        <taxon>Microvenatoraceae</taxon>
        <taxon>Microvenator</taxon>
    </lineage>
</organism>
<evidence type="ECO:0000313" key="2">
    <source>
        <dbReference type="Proteomes" id="UP000321595"/>
    </source>
</evidence>
<protein>
    <submittedName>
        <fullName evidence="1">Uncharacterized protein</fullName>
    </submittedName>
</protein>
<proteinExistence type="predicted"/>
<sequence>MLILLFLAFGTSCENIQSFIAGDTLAPGSELKGPDGIVLLADKESLDEPVEVELRHSESKLPPLPEPLVEVSPHYEFQAAERRWTTEGAFRIRIPLPSGADPENLVVAFWMSRDHDVWVADQALDDGEADEHWEIVEGYEVSNGYVETTIFGLLEIPTAFVLGEGEWFTRPLESEAAERRQELQGGFEINCEREDYGDCDYETAEAFNWLMVDAYQKFQDAGYPPPLLRTTFGGQPKLYLRGVRTRSLLRPTKLCNYDEEGKMVRGRYNVLTGAAKTCVWKRPQRAPHFEIQSVESLEKFRIEVNGKAYEVTAASTDTPETIAFKLADQFSRSRDKDPATHGISRLVRAIGNRVVFEAWSSNRSDYSISTTSNITKLDYEHRMGLVGTHELFHATQFMMNPGVAVDPFFLEGTAVASQESSLGLAARDPHRSPLSVRVPLFRDNIIADPEDYQSQDFWIFLARKLGKGLEVYQDFAFENDYEGLSGYLSAEDFNLPTLVWEYLRNQFYEGFEPLDASHQACERFANWDHVDTIEVEDAEISHSQNIAANSAQPFELVFKAQTEAESWAIEPTLGPGGQIAIYRQGPGCSPKTSEFISLEAGETASFWVLLGNVHPTSQISGGFEVKKVRLDAEIQTPLAGAHLPEGYSTFATGRYWIQSTPGEVIWELDGEQLESNPLTEGNGSTGVSFRACPSGPVTLSMEVRDADGNSRRDEVEIQIDETGKRIGINSPQDLGTRDGDILWIPESQLTQSFELTASVSRQACNADTIEPADWLWNVDGETSNGEKVTITAENFESVNGPRPVTAILRHDGERAEIRMRPCGGLSGLPSCPPLEIALPIRDQIQEVHQLFQERDALTAHLALEERLAGILGGTIPEPFPYLWQDIFSGFDQPGQPYLALGQMHTAFEWTDMEDIRREIEYGLSMDTGGHAFTTSIAMVVDATIDYYSATAVGGEDGFYGLSHLVERFTAPKSPAVQAVAMDTYLGTLSAWLEIAPPGADLNDPALLDRALEAGIVQGARRALTESTSGP</sequence>
<name>A0A5B8XVY5_9DELT</name>
<evidence type="ECO:0000313" key="1">
    <source>
        <dbReference type="EMBL" id="QED30072.1"/>
    </source>
</evidence>
<dbReference type="EMBL" id="CP042467">
    <property type="protein sequence ID" value="QED30072.1"/>
    <property type="molecule type" value="Genomic_DNA"/>
</dbReference>
<dbReference type="AlphaFoldDB" id="A0A5B8XVY5"/>
<dbReference type="KEGG" id="bbae:FRD01_23115"/>